<evidence type="ECO:0000313" key="3">
    <source>
        <dbReference type="Proteomes" id="UP001604277"/>
    </source>
</evidence>
<keyword evidence="3" id="KW-1185">Reference proteome</keyword>
<dbReference type="AlphaFoldDB" id="A0ABD1U910"/>
<dbReference type="Proteomes" id="UP001604277">
    <property type="component" value="Unassembled WGS sequence"/>
</dbReference>
<protein>
    <submittedName>
        <fullName evidence="2">Uncharacterized protein</fullName>
    </submittedName>
</protein>
<evidence type="ECO:0000256" key="1">
    <source>
        <dbReference type="SAM" id="MobiDB-lite"/>
    </source>
</evidence>
<accession>A0ABD1U910</accession>
<feature type="region of interest" description="Disordered" evidence="1">
    <location>
        <begin position="80"/>
        <end position="102"/>
    </location>
</feature>
<proteinExistence type="predicted"/>
<dbReference type="EMBL" id="JBFOLJ010000007">
    <property type="protein sequence ID" value="KAL2521462.1"/>
    <property type="molecule type" value="Genomic_DNA"/>
</dbReference>
<organism evidence="2 3">
    <name type="scientific">Forsythia ovata</name>
    <dbReference type="NCBI Taxonomy" id="205694"/>
    <lineage>
        <taxon>Eukaryota</taxon>
        <taxon>Viridiplantae</taxon>
        <taxon>Streptophyta</taxon>
        <taxon>Embryophyta</taxon>
        <taxon>Tracheophyta</taxon>
        <taxon>Spermatophyta</taxon>
        <taxon>Magnoliopsida</taxon>
        <taxon>eudicotyledons</taxon>
        <taxon>Gunneridae</taxon>
        <taxon>Pentapetalae</taxon>
        <taxon>asterids</taxon>
        <taxon>lamiids</taxon>
        <taxon>Lamiales</taxon>
        <taxon>Oleaceae</taxon>
        <taxon>Forsythieae</taxon>
        <taxon>Forsythia</taxon>
    </lineage>
</organism>
<evidence type="ECO:0000313" key="2">
    <source>
        <dbReference type="EMBL" id="KAL2521462.1"/>
    </source>
</evidence>
<name>A0ABD1U910_9LAMI</name>
<reference evidence="3" key="1">
    <citation type="submission" date="2024-07" db="EMBL/GenBank/DDBJ databases">
        <title>Two chromosome-level genome assemblies of Korean endemic species Abeliophyllum distichum and Forsythia ovata (Oleaceae).</title>
        <authorList>
            <person name="Jang H."/>
        </authorList>
    </citation>
    <scope>NUCLEOTIDE SEQUENCE [LARGE SCALE GENOMIC DNA]</scope>
</reference>
<sequence>MSHTSLGAIKCCCILSSFSQAGQDIQVLSKSIPSCFELKCRAYSMLRQCYHLVGAIHSQKQILNKGLELSAISGDGGKNIEKSKKTIGKSSQMNWERDERKGFEKHQWKPVFSEASMSNTPLKKIKNMMRLQGPSYPIPHGLPFDKLSED</sequence>
<gene>
    <name evidence="2" type="ORF">Fot_25385</name>
</gene>
<comment type="caution">
    <text evidence="2">The sequence shown here is derived from an EMBL/GenBank/DDBJ whole genome shotgun (WGS) entry which is preliminary data.</text>
</comment>